<proteinExistence type="predicted"/>
<accession>A0A9Q9DAY3</accession>
<reference evidence="1" key="1">
    <citation type="submission" date="2022-06" db="EMBL/GenBank/DDBJ databases">
        <title>Physiological and biochemical characterization and genomic elucidation of a strain of the genus Ensifer adhaerens M8 that combines arsenic oxidation and chromium reduction.</title>
        <authorList>
            <person name="Li X."/>
            <person name="Yu c."/>
        </authorList>
    </citation>
    <scope>NUCLEOTIDE SEQUENCE</scope>
    <source>
        <strain evidence="1">M8</strain>
    </source>
</reference>
<evidence type="ECO:0000313" key="1">
    <source>
        <dbReference type="EMBL" id="USJ24744.1"/>
    </source>
</evidence>
<dbReference type="AlphaFoldDB" id="A0A9Q9DAY3"/>
<organism evidence="1 2">
    <name type="scientific">Ensifer adhaerens</name>
    <name type="common">Sinorhizobium morelense</name>
    <dbReference type="NCBI Taxonomy" id="106592"/>
    <lineage>
        <taxon>Bacteria</taxon>
        <taxon>Pseudomonadati</taxon>
        <taxon>Pseudomonadota</taxon>
        <taxon>Alphaproteobacteria</taxon>
        <taxon>Hyphomicrobiales</taxon>
        <taxon>Rhizobiaceae</taxon>
        <taxon>Sinorhizobium/Ensifer group</taxon>
        <taxon>Ensifer</taxon>
    </lineage>
</organism>
<name>A0A9Q9DAY3_ENSAD</name>
<dbReference type="RefSeq" id="WP_250806419.1">
    <property type="nucleotide sequence ID" value="NZ_CP098807.1"/>
</dbReference>
<protein>
    <submittedName>
        <fullName evidence="1">Uncharacterized protein</fullName>
    </submittedName>
</protein>
<evidence type="ECO:0000313" key="2">
    <source>
        <dbReference type="Proteomes" id="UP001055460"/>
    </source>
</evidence>
<dbReference type="Proteomes" id="UP001055460">
    <property type="component" value="Chromosome"/>
</dbReference>
<sequence>MTEPYQPKYQWRRTELDANDPPTDFDWLGFDGIGYIGRIRKELSGPTASRWQWAGSVPRTFKGSPPMPNQGYCDTAREATEMVETYWDWCLRRMQGE</sequence>
<dbReference type="EMBL" id="CP098807">
    <property type="protein sequence ID" value="USJ24744.1"/>
    <property type="molecule type" value="Genomic_DNA"/>
</dbReference>
<gene>
    <name evidence="1" type="ORF">NE863_07190</name>
</gene>